<dbReference type="SUPFAM" id="SSF82693">
    <property type="entry name" value="Multidrug efflux transporter AcrB pore domain, PN1, PN2, PC1 and PC2 subdomains"/>
    <property type="match status" value="2"/>
</dbReference>
<dbReference type="Gene3D" id="1.20.1640.10">
    <property type="entry name" value="Multidrug efflux transporter AcrB transmembrane domain"/>
    <property type="match status" value="2"/>
</dbReference>
<feature type="transmembrane region" description="Helical" evidence="2">
    <location>
        <begin position="470"/>
        <end position="495"/>
    </location>
</feature>
<dbReference type="Gene3D" id="3.30.70.1430">
    <property type="entry name" value="Multidrug efflux transporter AcrB pore domain"/>
    <property type="match status" value="2"/>
</dbReference>
<evidence type="ECO:0000256" key="1">
    <source>
        <dbReference type="SAM" id="Coils"/>
    </source>
</evidence>
<dbReference type="Gene3D" id="3.30.2090.10">
    <property type="entry name" value="Multidrug efflux transporter AcrB TolC docking domain, DN and DC subdomains"/>
    <property type="match status" value="2"/>
</dbReference>
<feature type="transmembrane region" description="Helical" evidence="2">
    <location>
        <begin position="390"/>
        <end position="411"/>
    </location>
</feature>
<dbReference type="Proteomes" id="UP000233618">
    <property type="component" value="Unassembled WGS sequence"/>
</dbReference>
<dbReference type="SUPFAM" id="SSF82714">
    <property type="entry name" value="Multidrug efflux transporter AcrB TolC docking domain, DN and DC subdomains"/>
    <property type="match status" value="2"/>
</dbReference>
<name>A0A2N3HY52_9BACT</name>
<dbReference type="AlphaFoldDB" id="A0A2N3HY52"/>
<feature type="transmembrane region" description="Helical" evidence="2">
    <location>
        <begin position="432"/>
        <end position="458"/>
    </location>
</feature>
<dbReference type="EMBL" id="MVDE01000031">
    <property type="protein sequence ID" value="PKQ62982.1"/>
    <property type="molecule type" value="Genomic_DNA"/>
</dbReference>
<gene>
    <name evidence="3" type="ORF">BZG01_16495</name>
</gene>
<dbReference type="PANTHER" id="PTHR32063:SF18">
    <property type="entry name" value="CATION EFFLUX SYSTEM PROTEIN"/>
    <property type="match status" value="1"/>
</dbReference>
<keyword evidence="2" id="KW-0812">Transmembrane</keyword>
<reference evidence="3 4" key="1">
    <citation type="journal article" date="2017" name="Front. Microbiol.">
        <title>Labilibaculum manganireducens gen. nov., sp. nov. and Labilibaculum filiforme sp. nov., Novel Bacteroidetes Isolated from Subsurface Sediments of the Baltic Sea.</title>
        <authorList>
            <person name="Vandieken V."/>
            <person name="Marshall I.P."/>
            <person name="Niemann H."/>
            <person name="Engelen B."/>
            <person name="Cypionka H."/>
        </authorList>
    </citation>
    <scope>NUCLEOTIDE SEQUENCE [LARGE SCALE GENOMIC DNA]</scope>
    <source>
        <strain evidence="3 4">59.10-2M</strain>
    </source>
</reference>
<keyword evidence="2" id="KW-0472">Membrane</keyword>
<protein>
    <submittedName>
        <fullName evidence="3">Cation transporter</fullName>
    </submittedName>
</protein>
<feature type="transmembrane region" description="Helical" evidence="2">
    <location>
        <begin position="966"/>
        <end position="982"/>
    </location>
</feature>
<accession>A0A2N3HY52</accession>
<feature type="transmembrane region" description="Helical" evidence="2">
    <location>
        <begin position="864"/>
        <end position="883"/>
    </location>
</feature>
<sequence length="1030" mass="115195">MNKKINLIESAMKHRQIILAFVLVMMILGIFGLINMPRREYPEFIVRQGVIIALYPGATSLEVEEQLTKDVENYIFGYEEVRKEKTHSISTEGMMIIYVELNQNVHDSDKFWSKLRHGLSELKMQLPVDVLALIGSNDFGDTSALLITMSSEKKSYRQLEDIMEKLETDIRKVSSVSKIKHSGTQKEEVYVYIQQDKLNEYNIDLSTIFATFKIQESLNYSGELDNNKLILPVHLPPHFESEEDLLEQIIYSDPEGNIIRLKDVARVERKYEDTNNFIRNNGNNALLISLEMQKGKNIVQFGEDIKEVLARFSEKTSDDVKINVISDLPDVVDHSISHFMVEFLIAILAVFVVTMILLPFRVALVAGITIPISILITLGIMQMVGIELHIVSLAGLIVVLGMVVDNAIVVIDNHLEKLDQHETPWNAAWKAATELVIPVLSATAAIVASFFPLMLMLTGLAGDFVGTFPVTIGIALGVSMLVAVFLVPFMCYIFIKKGLHKEQTDNTTNKKSFLDHMQNWYDTMLEWTFRNGKTTIALGALSVILGILIFTTVDQRLFPAMERSQFPVEVYLPEGVSLNETEMVIDSLERILSKDERVTNVAGFVGAGSPRFNDLYAPHLPAKNYGQLMVNTISNEATIEILDEYAKKYANIFPEAVIRWKQLAMEEFDSPIEIRISGDSIAELKTEGSKVEQILKTNENITWVRSDWGEMRRGINVKIDQNKANQLGYAKTLVASSLMISLDGIPLTTIWEGDYPISVVLTKEEEQCNSINDLENQYISSPLTLESLPLRSVATLEPEWTEGNICRRNGLRTITIKADLERSVIPSGVFKKIKPQIDQLELPKGINIEYGGDDEATNENMGPLISSLSISLILIFFILIVQFKTTRRALLIMSTILMSILGAALGLKLTGYPFGMTSFIGIIGLVGIVVRNGIILIDYAMHLVINNNLSYKEAAIAAGKRRMRPIFLTSMAAAMGVVPMIISKSPLWGPLGSVICFGMIVGMVLTLMILPVLYWKVSGNGPKNKNQPVV</sequence>
<feature type="transmembrane region" description="Helical" evidence="2">
    <location>
        <begin position="919"/>
        <end position="945"/>
    </location>
</feature>
<dbReference type="PRINTS" id="PR00702">
    <property type="entry name" value="ACRIFLAVINRP"/>
</dbReference>
<keyword evidence="1" id="KW-0175">Coiled coil</keyword>
<dbReference type="GO" id="GO:0005886">
    <property type="term" value="C:plasma membrane"/>
    <property type="evidence" value="ECO:0007669"/>
    <property type="project" value="TreeGrafter"/>
</dbReference>
<keyword evidence="4" id="KW-1185">Reference proteome</keyword>
<evidence type="ECO:0000313" key="4">
    <source>
        <dbReference type="Proteomes" id="UP000233618"/>
    </source>
</evidence>
<keyword evidence="2" id="KW-1133">Transmembrane helix</keyword>
<feature type="transmembrane region" description="Helical" evidence="2">
    <location>
        <begin position="336"/>
        <end position="357"/>
    </location>
</feature>
<dbReference type="InterPro" id="IPR027463">
    <property type="entry name" value="AcrB_DN_DC_subdom"/>
</dbReference>
<evidence type="ECO:0000313" key="3">
    <source>
        <dbReference type="EMBL" id="PKQ62982.1"/>
    </source>
</evidence>
<comment type="caution">
    <text evidence="3">The sequence shown here is derived from an EMBL/GenBank/DDBJ whole genome shotgun (WGS) entry which is preliminary data.</text>
</comment>
<dbReference type="RefSeq" id="WP_101310955.1">
    <property type="nucleotide sequence ID" value="NZ_MVDE01000031.1"/>
</dbReference>
<feature type="coiled-coil region" evidence="1">
    <location>
        <begin position="149"/>
        <end position="176"/>
    </location>
</feature>
<dbReference type="InterPro" id="IPR001036">
    <property type="entry name" value="Acrflvin-R"/>
</dbReference>
<dbReference type="SUPFAM" id="SSF82866">
    <property type="entry name" value="Multidrug efflux transporter AcrB transmembrane domain"/>
    <property type="match status" value="2"/>
</dbReference>
<dbReference type="Gene3D" id="3.30.70.1320">
    <property type="entry name" value="Multidrug efflux transporter AcrB pore domain like"/>
    <property type="match status" value="1"/>
</dbReference>
<dbReference type="GO" id="GO:0042910">
    <property type="term" value="F:xenobiotic transmembrane transporter activity"/>
    <property type="evidence" value="ECO:0007669"/>
    <property type="project" value="TreeGrafter"/>
</dbReference>
<feature type="transmembrane region" description="Helical" evidence="2">
    <location>
        <begin position="988"/>
        <end position="1015"/>
    </location>
</feature>
<feature type="transmembrane region" description="Helical" evidence="2">
    <location>
        <begin position="16"/>
        <end position="34"/>
    </location>
</feature>
<feature type="transmembrane region" description="Helical" evidence="2">
    <location>
        <begin position="534"/>
        <end position="553"/>
    </location>
</feature>
<feature type="transmembrane region" description="Helical" evidence="2">
    <location>
        <begin position="364"/>
        <end position="384"/>
    </location>
</feature>
<dbReference type="Pfam" id="PF00873">
    <property type="entry name" value="ACR_tran"/>
    <property type="match status" value="1"/>
</dbReference>
<feature type="transmembrane region" description="Helical" evidence="2">
    <location>
        <begin position="890"/>
        <end position="907"/>
    </location>
</feature>
<organism evidence="3 4">
    <name type="scientific">Labilibaculum manganireducens</name>
    <dbReference type="NCBI Taxonomy" id="1940525"/>
    <lineage>
        <taxon>Bacteria</taxon>
        <taxon>Pseudomonadati</taxon>
        <taxon>Bacteroidota</taxon>
        <taxon>Bacteroidia</taxon>
        <taxon>Marinilabiliales</taxon>
        <taxon>Marinifilaceae</taxon>
        <taxon>Labilibaculum</taxon>
    </lineage>
</organism>
<dbReference type="PANTHER" id="PTHR32063">
    <property type="match status" value="1"/>
</dbReference>
<evidence type="ECO:0000256" key="2">
    <source>
        <dbReference type="SAM" id="Phobius"/>
    </source>
</evidence>
<dbReference type="Gene3D" id="3.30.70.1440">
    <property type="entry name" value="Multidrug efflux transporter AcrB pore domain"/>
    <property type="match status" value="1"/>
</dbReference>
<proteinExistence type="predicted"/>